<keyword evidence="1" id="KW-0812">Transmembrane</keyword>
<dbReference type="EMBL" id="VANP01000001">
    <property type="protein sequence ID" value="TLP66639.1"/>
    <property type="molecule type" value="Genomic_DNA"/>
</dbReference>
<organism evidence="2 3">
    <name type="scientific">Microbispora triticiradicis</name>
    <dbReference type="NCBI Taxonomy" id="2200763"/>
    <lineage>
        <taxon>Bacteria</taxon>
        <taxon>Bacillati</taxon>
        <taxon>Actinomycetota</taxon>
        <taxon>Actinomycetes</taxon>
        <taxon>Streptosporangiales</taxon>
        <taxon>Streptosporangiaceae</taxon>
        <taxon>Microbispora</taxon>
    </lineage>
</organism>
<keyword evidence="1" id="KW-0472">Membrane</keyword>
<gene>
    <name evidence="2" type="ORF">FED44_04070</name>
</gene>
<feature type="transmembrane region" description="Helical" evidence="1">
    <location>
        <begin position="202"/>
        <end position="222"/>
    </location>
</feature>
<evidence type="ECO:0000313" key="3">
    <source>
        <dbReference type="Proteomes" id="UP000309033"/>
    </source>
</evidence>
<protein>
    <submittedName>
        <fullName evidence="2">Uncharacterized protein</fullName>
    </submittedName>
</protein>
<evidence type="ECO:0000313" key="2">
    <source>
        <dbReference type="EMBL" id="TLP66639.1"/>
    </source>
</evidence>
<keyword evidence="3" id="KW-1185">Reference proteome</keyword>
<name>A0A5R8ZLG8_9ACTN</name>
<dbReference type="Proteomes" id="UP000309033">
    <property type="component" value="Unassembled WGS sequence"/>
</dbReference>
<reference evidence="2" key="1">
    <citation type="submission" date="2019-05" db="EMBL/GenBank/DDBJ databases">
        <title>Isolation, diversity and antifungal activity of Actinobacteria from wheat.</title>
        <authorList>
            <person name="Yu B."/>
        </authorList>
    </citation>
    <scope>NUCLEOTIDE SEQUENCE [LARGE SCALE GENOMIC DNA]</scope>
    <source>
        <strain evidence="2">NEAU-HEGS1-5</strain>
    </source>
</reference>
<dbReference type="AlphaFoldDB" id="A0A5R8ZLG8"/>
<sequence>MVDGLWKGLTDRIAERWANVVLLPAALFWLGSGLVWLFHNGWGPQAAERWITQHTTPWWTASVLVVVLLSGLLARRLTDPALTLLSGRWLPRLGWVTRPMARRWARRVARREARWQVLASCSRAWAEEQEFVTLDAWLRTMPIDPQRCLPTRLGNALAAAERWPREKYGLDPVRCWSRLWLVMPEDTRQELARARGRLEAQVTAWLWSVAFVAWTPMAWWAAPAGVLAAWLSYRGAVRCVIELGDLQEAAFDLHRTALYRQLRWSPPEDAAAEHSTGRRLTAYLWRGSDEAVPLSLD</sequence>
<proteinExistence type="predicted"/>
<comment type="caution">
    <text evidence="2">The sequence shown here is derived from an EMBL/GenBank/DDBJ whole genome shotgun (WGS) entry which is preliminary data.</text>
</comment>
<feature type="transmembrane region" description="Helical" evidence="1">
    <location>
        <begin position="58"/>
        <end position="78"/>
    </location>
</feature>
<dbReference type="OrthoDB" id="529448at2"/>
<evidence type="ECO:0000256" key="1">
    <source>
        <dbReference type="SAM" id="Phobius"/>
    </source>
</evidence>
<accession>A0A5R8ZLG8</accession>
<keyword evidence="1" id="KW-1133">Transmembrane helix</keyword>
<feature type="transmembrane region" description="Helical" evidence="1">
    <location>
        <begin position="20"/>
        <end position="38"/>
    </location>
</feature>